<evidence type="ECO:0000313" key="7">
    <source>
        <dbReference type="Proteomes" id="UP000249913"/>
    </source>
</evidence>
<dbReference type="SUPFAM" id="SSF56801">
    <property type="entry name" value="Acetyl-CoA synthetase-like"/>
    <property type="match status" value="1"/>
</dbReference>
<evidence type="ECO:0000259" key="5">
    <source>
        <dbReference type="Pfam" id="PF13193"/>
    </source>
</evidence>
<dbReference type="InterPro" id="IPR045851">
    <property type="entry name" value="AMP-bd_C_sf"/>
</dbReference>
<keyword evidence="4" id="KW-0067">ATP-binding</keyword>
<evidence type="ECO:0000256" key="4">
    <source>
        <dbReference type="ARBA" id="ARBA00022840"/>
    </source>
</evidence>
<protein>
    <submittedName>
        <fullName evidence="6">Acyl-coenzyme A synthetase/AMP-(Fatty) acid ligase</fullName>
        <ecNumber evidence="6">6.2.1.25</ecNumber>
    </submittedName>
</protein>
<dbReference type="Gene3D" id="3.30.300.30">
    <property type="match status" value="1"/>
</dbReference>
<keyword evidence="3" id="KW-0547">Nucleotide-binding</keyword>
<dbReference type="EMBL" id="UAUX01000005">
    <property type="protein sequence ID" value="SPZ97452.1"/>
    <property type="molecule type" value="Genomic_DNA"/>
</dbReference>
<dbReference type="InterPro" id="IPR051087">
    <property type="entry name" value="Mitochondrial_ACSM"/>
</dbReference>
<dbReference type="GO" id="GO:0018858">
    <property type="term" value="F:benzoate-CoA ligase activity"/>
    <property type="evidence" value="ECO:0007669"/>
    <property type="project" value="UniProtKB-EC"/>
</dbReference>
<sequence length="50" mass="6035">MLKNEVAPYKYPREIEFVDDLPKTNSGKIRRVELRDAEIEKWQQQKDSNQ</sequence>
<keyword evidence="2 6" id="KW-0436">Ligase</keyword>
<feature type="domain" description="AMP-binding enzyme C-terminal" evidence="5">
    <location>
        <begin position="2"/>
        <end position="28"/>
    </location>
</feature>
<dbReference type="GO" id="GO:0005524">
    <property type="term" value="F:ATP binding"/>
    <property type="evidence" value="ECO:0007669"/>
    <property type="project" value="UniProtKB-KW"/>
</dbReference>
<name>A0A2X2JU07_STAAU</name>
<evidence type="ECO:0000256" key="2">
    <source>
        <dbReference type="ARBA" id="ARBA00022598"/>
    </source>
</evidence>
<dbReference type="GO" id="GO:0006637">
    <property type="term" value="P:acyl-CoA metabolic process"/>
    <property type="evidence" value="ECO:0007669"/>
    <property type="project" value="TreeGrafter"/>
</dbReference>
<dbReference type="Proteomes" id="UP000249913">
    <property type="component" value="Unassembled WGS sequence"/>
</dbReference>
<reference evidence="6 7" key="1">
    <citation type="submission" date="2018-06" db="EMBL/GenBank/DDBJ databases">
        <authorList>
            <consortium name="Pathogen Informatics"/>
            <person name="Doyle S."/>
        </authorList>
    </citation>
    <scope>NUCLEOTIDE SEQUENCE [LARGE SCALE GENOMIC DNA]</scope>
    <source>
        <strain evidence="6 7">NCTC7878</strain>
    </source>
</reference>
<dbReference type="GO" id="GO:0015645">
    <property type="term" value="F:fatty acid ligase activity"/>
    <property type="evidence" value="ECO:0007669"/>
    <property type="project" value="TreeGrafter"/>
</dbReference>
<dbReference type="PANTHER" id="PTHR43605:SF10">
    <property type="entry name" value="ACYL-COA SYNTHETASE MEDIUM CHAIN FAMILY MEMBER 3"/>
    <property type="match status" value="1"/>
</dbReference>
<dbReference type="InterPro" id="IPR025110">
    <property type="entry name" value="AMP-bd_C"/>
</dbReference>
<organism evidence="6 7">
    <name type="scientific">Staphylococcus aureus</name>
    <dbReference type="NCBI Taxonomy" id="1280"/>
    <lineage>
        <taxon>Bacteria</taxon>
        <taxon>Bacillati</taxon>
        <taxon>Bacillota</taxon>
        <taxon>Bacilli</taxon>
        <taxon>Bacillales</taxon>
        <taxon>Staphylococcaceae</taxon>
        <taxon>Staphylococcus</taxon>
    </lineage>
</organism>
<dbReference type="PANTHER" id="PTHR43605">
    <property type="entry name" value="ACYL-COENZYME A SYNTHETASE"/>
    <property type="match status" value="1"/>
</dbReference>
<dbReference type="GO" id="GO:0006633">
    <property type="term" value="P:fatty acid biosynthetic process"/>
    <property type="evidence" value="ECO:0007669"/>
    <property type="project" value="TreeGrafter"/>
</dbReference>
<dbReference type="EC" id="6.2.1.25" evidence="6"/>
<dbReference type="GO" id="GO:0004321">
    <property type="term" value="F:fatty-acyl-CoA synthase activity"/>
    <property type="evidence" value="ECO:0007669"/>
    <property type="project" value="TreeGrafter"/>
</dbReference>
<evidence type="ECO:0000256" key="3">
    <source>
        <dbReference type="ARBA" id="ARBA00022741"/>
    </source>
</evidence>
<evidence type="ECO:0000256" key="1">
    <source>
        <dbReference type="ARBA" id="ARBA00006432"/>
    </source>
</evidence>
<proteinExistence type="inferred from homology"/>
<accession>A0A2X2JU07</accession>
<dbReference type="AlphaFoldDB" id="A0A2X2JU07"/>
<comment type="similarity">
    <text evidence="1">Belongs to the ATP-dependent AMP-binding enzyme family.</text>
</comment>
<dbReference type="Pfam" id="PF13193">
    <property type="entry name" value="AMP-binding_C"/>
    <property type="match status" value="1"/>
</dbReference>
<evidence type="ECO:0000313" key="6">
    <source>
        <dbReference type="EMBL" id="SPZ97452.1"/>
    </source>
</evidence>
<gene>
    <name evidence="6" type="primary">bclA</name>
    <name evidence="6" type="ORF">NCTC7878_00849</name>
</gene>